<dbReference type="Pfam" id="PF13404">
    <property type="entry name" value="HTH_AsnC-type"/>
    <property type="match status" value="1"/>
</dbReference>
<dbReference type="GO" id="GO:0043565">
    <property type="term" value="F:sequence-specific DNA binding"/>
    <property type="evidence" value="ECO:0007669"/>
    <property type="project" value="InterPro"/>
</dbReference>
<keyword evidence="1" id="KW-0805">Transcription regulation</keyword>
<dbReference type="GO" id="GO:0006355">
    <property type="term" value="P:regulation of DNA-templated transcription"/>
    <property type="evidence" value="ECO:0007669"/>
    <property type="project" value="UniProtKB-ARBA"/>
</dbReference>
<gene>
    <name evidence="5" type="ORF">GCM10009090_22340</name>
</gene>
<name>A0A919F911_9XANT</name>
<dbReference type="EMBL" id="BNBA01000016">
    <property type="protein sequence ID" value="GHH54866.1"/>
    <property type="molecule type" value="Genomic_DNA"/>
</dbReference>
<dbReference type="Gene3D" id="1.10.10.10">
    <property type="entry name" value="Winged helix-like DNA-binding domain superfamily/Winged helix DNA-binding domain"/>
    <property type="match status" value="1"/>
</dbReference>
<dbReference type="PANTHER" id="PTHR30154:SF34">
    <property type="entry name" value="TRANSCRIPTIONAL REGULATOR AZLB"/>
    <property type="match status" value="1"/>
</dbReference>
<dbReference type="AlphaFoldDB" id="A0A919F911"/>
<dbReference type="PRINTS" id="PR00033">
    <property type="entry name" value="HTHASNC"/>
</dbReference>
<dbReference type="GO" id="GO:0043200">
    <property type="term" value="P:response to amino acid"/>
    <property type="evidence" value="ECO:0007669"/>
    <property type="project" value="TreeGrafter"/>
</dbReference>
<dbReference type="InterPro" id="IPR019887">
    <property type="entry name" value="Tscrpt_reg_AsnC/Lrp_C"/>
</dbReference>
<evidence type="ECO:0000256" key="2">
    <source>
        <dbReference type="ARBA" id="ARBA00023125"/>
    </source>
</evidence>
<dbReference type="RefSeq" id="WP_434026527.1">
    <property type="nucleotide sequence ID" value="NZ_BNBA01000016.1"/>
</dbReference>
<protein>
    <submittedName>
        <fullName evidence="5">AsnC family transcriptional regulator</fullName>
    </submittedName>
</protein>
<dbReference type="InterPro" id="IPR011991">
    <property type="entry name" value="ArsR-like_HTH"/>
</dbReference>
<dbReference type="PANTHER" id="PTHR30154">
    <property type="entry name" value="LEUCINE-RESPONSIVE REGULATORY PROTEIN"/>
    <property type="match status" value="1"/>
</dbReference>
<sequence>MDKFDQRILALLRQDARMPVSRIAEEVSLSRPAVSERIQRLERSGVIRGYHARVAPAGESSVKAFFEIFHQQNQCQDYVERLGAFPEVRHCYGISGETDMLIQVEAATMQRVNEILEQIERFPGIRRVRTHMVIRDWPF</sequence>
<dbReference type="InterPro" id="IPR036390">
    <property type="entry name" value="WH_DNA-bd_sf"/>
</dbReference>
<dbReference type="PROSITE" id="PS50956">
    <property type="entry name" value="HTH_ASNC_2"/>
    <property type="match status" value="1"/>
</dbReference>
<comment type="caution">
    <text evidence="5">The sequence shown here is derived from an EMBL/GenBank/DDBJ whole genome shotgun (WGS) entry which is preliminary data.</text>
</comment>
<organism evidence="5 6">
    <name type="scientific">Xanthomonas boreopolis</name>
    <dbReference type="NCBI Taxonomy" id="86183"/>
    <lineage>
        <taxon>Bacteria</taxon>
        <taxon>Pseudomonadati</taxon>
        <taxon>Pseudomonadota</taxon>
        <taxon>Gammaproteobacteria</taxon>
        <taxon>Lysobacterales</taxon>
        <taxon>Lysobacteraceae</taxon>
        <taxon>Xanthomonas</taxon>
    </lineage>
</organism>
<evidence type="ECO:0000313" key="6">
    <source>
        <dbReference type="Proteomes" id="UP000623958"/>
    </source>
</evidence>
<reference evidence="5" key="1">
    <citation type="journal article" date="2014" name="Int. J. Syst. Evol. Microbiol.">
        <title>Complete genome sequence of Corynebacterium casei LMG S-19264T (=DSM 44701T), isolated from a smear-ripened cheese.</title>
        <authorList>
            <consortium name="US DOE Joint Genome Institute (JGI-PGF)"/>
            <person name="Walter F."/>
            <person name="Albersmeier A."/>
            <person name="Kalinowski J."/>
            <person name="Ruckert C."/>
        </authorList>
    </citation>
    <scope>NUCLEOTIDE SEQUENCE</scope>
    <source>
        <strain evidence="5">JCM 13306</strain>
    </source>
</reference>
<evidence type="ECO:0000256" key="1">
    <source>
        <dbReference type="ARBA" id="ARBA00023015"/>
    </source>
</evidence>
<dbReference type="InterPro" id="IPR000485">
    <property type="entry name" value="AsnC-type_HTH_dom"/>
</dbReference>
<evidence type="ECO:0000259" key="4">
    <source>
        <dbReference type="PROSITE" id="PS50956"/>
    </source>
</evidence>
<keyword evidence="3" id="KW-0804">Transcription</keyword>
<dbReference type="CDD" id="cd00090">
    <property type="entry name" value="HTH_ARSR"/>
    <property type="match status" value="1"/>
</dbReference>
<keyword evidence="2" id="KW-0238">DNA-binding</keyword>
<dbReference type="InterPro" id="IPR019888">
    <property type="entry name" value="Tscrpt_reg_AsnC-like"/>
</dbReference>
<dbReference type="Gene3D" id="3.30.70.920">
    <property type="match status" value="1"/>
</dbReference>
<evidence type="ECO:0000313" key="5">
    <source>
        <dbReference type="EMBL" id="GHH54866.1"/>
    </source>
</evidence>
<dbReference type="SMART" id="SM00344">
    <property type="entry name" value="HTH_ASNC"/>
    <property type="match status" value="1"/>
</dbReference>
<feature type="domain" description="HTH asnC-type" evidence="4">
    <location>
        <begin position="1"/>
        <end position="60"/>
    </location>
</feature>
<dbReference type="Pfam" id="PF01037">
    <property type="entry name" value="AsnC_trans_reg"/>
    <property type="match status" value="1"/>
</dbReference>
<keyword evidence="6" id="KW-1185">Reference proteome</keyword>
<dbReference type="SUPFAM" id="SSF54909">
    <property type="entry name" value="Dimeric alpha+beta barrel"/>
    <property type="match status" value="1"/>
</dbReference>
<dbReference type="GO" id="GO:0005829">
    <property type="term" value="C:cytosol"/>
    <property type="evidence" value="ECO:0007669"/>
    <property type="project" value="TreeGrafter"/>
</dbReference>
<dbReference type="InterPro" id="IPR011008">
    <property type="entry name" value="Dimeric_a/b-barrel"/>
</dbReference>
<evidence type="ECO:0000256" key="3">
    <source>
        <dbReference type="ARBA" id="ARBA00023163"/>
    </source>
</evidence>
<reference evidence="5" key="2">
    <citation type="submission" date="2020-09" db="EMBL/GenBank/DDBJ databases">
        <authorList>
            <person name="Sun Q."/>
            <person name="Ohkuma M."/>
        </authorList>
    </citation>
    <scope>NUCLEOTIDE SEQUENCE</scope>
    <source>
        <strain evidence="5">JCM 13306</strain>
    </source>
</reference>
<accession>A0A919F911</accession>
<dbReference type="Proteomes" id="UP000623958">
    <property type="component" value="Unassembled WGS sequence"/>
</dbReference>
<dbReference type="InterPro" id="IPR036388">
    <property type="entry name" value="WH-like_DNA-bd_sf"/>
</dbReference>
<proteinExistence type="predicted"/>
<dbReference type="SUPFAM" id="SSF46785">
    <property type="entry name" value="Winged helix' DNA-binding domain"/>
    <property type="match status" value="1"/>
</dbReference>